<dbReference type="Proteomes" id="UP000282028">
    <property type="component" value="Unassembled WGS sequence"/>
</dbReference>
<evidence type="ECO:0000313" key="3">
    <source>
        <dbReference type="Proteomes" id="UP000282028"/>
    </source>
</evidence>
<proteinExistence type="predicted"/>
<evidence type="ECO:0000313" key="2">
    <source>
        <dbReference type="EMBL" id="RNB74803.1"/>
    </source>
</evidence>
<sequence length="112" mass="12301">MKKVVIALLALFLLVMPVSSAAPPESREQLLEGALINRYLDLVGSTLQKPFGCEKISEIKRVGDPRIPAFEFKLEVVTYGGRYGEPPIPETLLVVQTLRVILFLFSAQGNGS</sequence>
<dbReference type="EMBL" id="RHHR01000013">
    <property type="protein sequence ID" value="RNB74803.1"/>
    <property type="molecule type" value="Genomic_DNA"/>
</dbReference>
<keyword evidence="3" id="KW-1185">Reference proteome</keyword>
<dbReference type="AlphaFoldDB" id="A0A3M8CH04"/>
<reference evidence="2 3" key="1">
    <citation type="submission" date="2018-10" db="EMBL/GenBank/DDBJ databases">
        <title>Phylogenomics of Brevibacillus.</title>
        <authorList>
            <person name="Dunlap C."/>
        </authorList>
    </citation>
    <scope>NUCLEOTIDE SEQUENCE [LARGE SCALE GENOMIC DNA]</scope>
    <source>
        <strain evidence="2 3">JCM 12215</strain>
    </source>
</reference>
<feature type="signal peptide" evidence="1">
    <location>
        <begin position="1"/>
        <end position="21"/>
    </location>
</feature>
<dbReference type="OrthoDB" id="2882996at2"/>
<evidence type="ECO:0000256" key="1">
    <source>
        <dbReference type="SAM" id="SignalP"/>
    </source>
</evidence>
<accession>A0A3M8CH04</accession>
<evidence type="ECO:0008006" key="4">
    <source>
        <dbReference type="Google" id="ProtNLM"/>
    </source>
</evidence>
<dbReference type="RefSeq" id="WP_122908622.1">
    <property type="nucleotide sequence ID" value="NZ_CBCSBE010000005.1"/>
</dbReference>
<gene>
    <name evidence="2" type="ORF">EDM52_08735</name>
</gene>
<comment type="caution">
    <text evidence="2">The sequence shown here is derived from an EMBL/GenBank/DDBJ whole genome shotgun (WGS) entry which is preliminary data.</text>
</comment>
<name>A0A3M8CH04_9BACL</name>
<feature type="chain" id="PRO_5018143075" description="DUF3888 domain-containing protein" evidence="1">
    <location>
        <begin position="22"/>
        <end position="112"/>
    </location>
</feature>
<keyword evidence="1" id="KW-0732">Signal</keyword>
<protein>
    <recommendedName>
        <fullName evidence="4">DUF3888 domain-containing protein</fullName>
    </recommendedName>
</protein>
<organism evidence="2 3">
    <name type="scientific">Brevibacillus invocatus</name>
    <dbReference type="NCBI Taxonomy" id="173959"/>
    <lineage>
        <taxon>Bacteria</taxon>
        <taxon>Bacillati</taxon>
        <taxon>Bacillota</taxon>
        <taxon>Bacilli</taxon>
        <taxon>Bacillales</taxon>
        <taxon>Paenibacillaceae</taxon>
        <taxon>Brevibacillus</taxon>
    </lineage>
</organism>